<dbReference type="Pfam" id="PF00002">
    <property type="entry name" value="7tm_2"/>
    <property type="match status" value="1"/>
</dbReference>
<dbReference type="PANTHER" id="PTHR45902:SF1">
    <property type="entry name" value="LATROPHILIN RECEPTOR-LIKE PROTEIN A"/>
    <property type="match status" value="1"/>
</dbReference>
<evidence type="ECO:0000256" key="2">
    <source>
        <dbReference type="ARBA" id="ARBA00022692"/>
    </source>
</evidence>
<keyword evidence="2 6" id="KW-0812">Transmembrane</keyword>
<sequence>MACKEIQIVLYILIAGNIILPSQTFPNETGQLPLHIRESSSRLIYNLTHLIYEYYLVCGPQYICDKQHYSFITEFESNIKTDICPECQCDKHCIIRRDCCPDVMFSMPEDECVTTSLTHDSFNRKSNHYVVVECHDNSSKELKEKCTMNYTDIESLQFPPVTSAKYTFSFRNKFCAECNGIYNYTEWKIDVSCFDFVDLNFLSSYDALFNTAKSKDCQLEYKTDPRDMHKCHGTFLRPTGLFEPLERWCNVTGTWAYYDRDIESACSNNYKLSYKNHRNIFCFICNPPDYFVEDELIDTCNESGIWSPYDVSIERGCNRLDWTPNTQPYKNIFCFLCNRNNTNPNQYFDVTSSMVEGTSRYYTYYVTLSGYNLDFYHSVLEKSKTRMYLSQIHEPMSLLQKAWNTTKLVSYHYAIDGVSSYCEDKYSVYEKMDCSCDMKTCLFRERPPFCCFDILLKAPTACFNDFLVESSLVEQQESKPYGAVNQCRQQEIGSFIDESQLRCGISTDDIFGTLPVTHGNSIYKNFDCMWCHLNSFEMEQKAYMPWHVQIECGSEINARFHVMLNDLIKTAKSMDCAVRIFPRDRNKENVQMSQTYCESSPVLIEKCNVTGVWMELDPDIQSACESWGKFLPPFRHRYKNVFCFLCNNPSSLPKNDSINKCSVPSEDQYYGESIIELCNNLPMVPGFQQYKNVFCSLCSNINMTIMPPFLWRPRLSSAFDFDPPKQPRVQPSLRDMFSPRVRGPQLAVEAEIQILTFANDEEIYNTLNNKTRRLTCYPGKVLTNKTCKPLLKRTNNLRYTVAVSLEGNVTLTMSSQNLLEMMMRNIKDNISRNVGRVSFDSFHIMVNMKCDHVISNDTEGLKFTVHTTFLISDDVDRLFTEQTLLNLTNNNYVFENVALQSSVTSEAFMLPTLVNAISFMNHCYSKTIRETAFSLHNNYQTSLVSPLLLCRQVELEEDEFDVDESTLEMSVSKSTRKLYQDQFLLIDNKVRICLNDFRNIFNGSFVTGFGEPPLHGALKITTLVCNVISLVCLFLTFITYCVFPAMRSLPGMNNMSLVFAMFFAQLLFQCGFYITSAPTLCIVFGVLIHIFWLSTFGCMNVCSFHMYSVFAGDMMAGRLSAWNWKRRISLYILYSYGLSAAIVFINIIVVYLTSHDNNIGYGETRCFISNNVSFYLTFLAPVLIICFSNVYFFIKTAIQIKNSPKVDSTKERRNQYVIYVKLFSVTGITWILLVVDTLFPVSVFSFLVTIATACQGLFVLASFVLNRRVFSYYTVLVFGKKQRYTTSSNSQPGNTQSTTANSSSL</sequence>
<dbReference type="Proteomes" id="UP000242188">
    <property type="component" value="Unassembled WGS sequence"/>
</dbReference>
<feature type="transmembrane region" description="Helical" evidence="6">
    <location>
        <begin position="1055"/>
        <end position="1076"/>
    </location>
</feature>
<dbReference type="EMBL" id="NEDP02005494">
    <property type="protein sequence ID" value="OWF39941.1"/>
    <property type="molecule type" value="Genomic_DNA"/>
</dbReference>
<evidence type="ECO:0000256" key="6">
    <source>
        <dbReference type="SAM" id="Phobius"/>
    </source>
</evidence>
<evidence type="ECO:0000313" key="8">
    <source>
        <dbReference type="EMBL" id="OWF39941.1"/>
    </source>
</evidence>
<comment type="subcellular location">
    <subcellularLocation>
        <location evidence="1">Membrane</location>
        <topology evidence="1">Multi-pass membrane protein</topology>
    </subcellularLocation>
</comment>
<evidence type="ECO:0000313" key="9">
    <source>
        <dbReference type="Proteomes" id="UP000242188"/>
    </source>
</evidence>
<keyword evidence="9" id="KW-1185">Reference proteome</keyword>
<dbReference type="PROSITE" id="PS50261">
    <property type="entry name" value="G_PROTEIN_RECEP_F2_4"/>
    <property type="match status" value="1"/>
</dbReference>
<dbReference type="GO" id="GO:0016020">
    <property type="term" value="C:membrane"/>
    <property type="evidence" value="ECO:0007669"/>
    <property type="project" value="UniProtKB-SubCell"/>
</dbReference>
<feature type="transmembrane region" description="Helical" evidence="6">
    <location>
        <begin position="1215"/>
        <end position="1235"/>
    </location>
</feature>
<dbReference type="InterPro" id="IPR053231">
    <property type="entry name" value="GPCR_LN-TM7"/>
</dbReference>
<dbReference type="InterPro" id="IPR017981">
    <property type="entry name" value="GPCR_2-like_7TM"/>
</dbReference>
<feature type="region of interest" description="Disordered" evidence="5">
    <location>
        <begin position="1285"/>
        <end position="1305"/>
    </location>
</feature>
<feature type="transmembrane region" description="Helical" evidence="6">
    <location>
        <begin position="1241"/>
        <end position="1265"/>
    </location>
</feature>
<organism evidence="8 9">
    <name type="scientific">Mizuhopecten yessoensis</name>
    <name type="common">Japanese scallop</name>
    <name type="synonym">Patinopecten yessoensis</name>
    <dbReference type="NCBI Taxonomy" id="6573"/>
    <lineage>
        <taxon>Eukaryota</taxon>
        <taxon>Metazoa</taxon>
        <taxon>Spiralia</taxon>
        <taxon>Lophotrochozoa</taxon>
        <taxon>Mollusca</taxon>
        <taxon>Bivalvia</taxon>
        <taxon>Autobranchia</taxon>
        <taxon>Pteriomorphia</taxon>
        <taxon>Pectinida</taxon>
        <taxon>Pectinoidea</taxon>
        <taxon>Pectinidae</taxon>
        <taxon>Mizuhopecten</taxon>
    </lineage>
</organism>
<dbReference type="GO" id="GO:0004930">
    <property type="term" value="F:G protein-coupled receptor activity"/>
    <property type="evidence" value="ECO:0007669"/>
    <property type="project" value="InterPro"/>
</dbReference>
<evidence type="ECO:0000256" key="3">
    <source>
        <dbReference type="ARBA" id="ARBA00022989"/>
    </source>
</evidence>
<dbReference type="OrthoDB" id="10051649at2759"/>
<evidence type="ECO:0000259" key="7">
    <source>
        <dbReference type="PROSITE" id="PS50261"/>
    </source>
</evidence>
<gene>
    <name evidence="8" type="ORF">KP79_PYT04276</name>
</gene>
<feature type="transmembrane region" description="Helical" evidence="6">
    <location>
        <begin position="1128"/>
        <end position="1152"/>
    </location>
</feature>
<keyword evidence="3 6" id="KW-1133">Transmembrane helix</keyword>
<reference evidence="8 9" key="1">
    <citation type="journal article" date="2017" name="Nat. Ecol. Evol.">
        <title>Scallop genome provides insights into evolution of bilaterian karyotype and development.</title>
        <authorList>
            <person name="Wang S."/>
            <person name="Zhang J."/>
            <person name="Jiao W."/>
            <person name="Li J."/>
            <person name="Xun X."/>
            <person name="Sun Y."/>
            <person name="Guo X."/>
            <person name="Huan P."/>
            <person name="Dong B."/>
            <person name="Zhang L."/>
            <person name="Hu X."/>
            <person name="Sun X."/>
            <person name="Wang J."/>
            <person name="Zhao C."/>
            <person name="Wang Y."/>
            <person name="Wang D."/>
            <person name="Huang X."/>
            <person name="Wang R."/>
            <person name="Lv J."/>
            <person name="Li Y."/>
            <person name="Zhang Z."/>
            <person name="Liu B."/>
            <person name="Lu W."/>
            <person name="Hui Y."/>
            <person name="Liang J."/>
            <person name="Zhou Z."/>
            <person name="Hou R."/>
            <person name="Li X."/>
            <person name="Liu Y."/>
            <person name="Li H."/>
            <person name="Ning X."/>
            <person name="Lin Y."/>
            <person name="Zhao L."/>
            <person name="Xing Q."/>
            <person name="Dou J."/>
            <person name="Li Y."/>
            <person name="Mao J."/>
            <person name="Guo H."/>
            <person name="Dou H."/>
            <person name="Li T."/>
            <person name="Mu C."/>
            <person name="Jiang W."/>
            <person name="Fu Q."/>
            <person name="Fu X."/>
            <person name="Miao Y."/>
            <person name="Liu J."/>
            <person name="Yu Q."/>
            <person name="Li R."/>
            <person name="Liao H."/>
            <person name="Li X."/>
            <person name="Kong Y."/>
            <person name="Jiang Z."/>
            <person name="Chourrout D."/>
            <person name="Li R."/>
            <person name="Bao Z."/>
        </authorList>
    </citation>
    <scope>NUCLEOTIDE SEQUENCE [LARGE SCALE GENOMIC DNA]</scope>
    <source>
        <strain evidence="8 9">PY_sf001</strain>
    </source>
</reference>
<evidence type="ECO:0000256" key="5">
    <source>
        <dbReference type="SAM" id="MobiDB-lite"/>
    </source>
</evidence>
<dbReference type="STRING" id="6573.A0A210PTW6"/>
<proteinExistence type="predicted"/>
<dbReference type="GO" id="GO:0007166">
    <property type="term" value="P:cell surface receptor signaling pathway"/>
    <property type="evidence" value="ECO:0007669"/>
    <property type="project" value="InterPro"/>
</dbReference>
<feature type="domain" description="G-protein coupled receptors family 2 profile 2" evidence="7">
    <location>
        <begin position="1018"/>
        <end position="1267"/>
    </location>
</feature>
<comment type="caution">
    <text evidence="8">The sequence shown here is derived from an EMBL/GenBank/DDBJ whole genome shotgun (WGS) entry which is preliminary data.</text>
</comment>
<dbReference type="CDD" id="cd15039">
    <property type="entry name" value="7tmB3_Methuselah-like"/>
    <property type="match status" value="1"/>
</dbReference>
<keyword evidence="4 6" id="KW-0472">Membrane</keyword>
<dbReference type="InterPro" id="IPR000832">
    <property type="entry name" value="GPCR_2_secretin-like"/>
</dbReference>
<feature type="transmembrane region" description="Helical" evidence="6">
    <location>
        <begin position="1020"/>
        <end position="1043"/>
    </location>
</feature>
<dbReference type="PANTHER" id="PTHR45902">
    <property type="entry name" value="LATROPHILIN RECEPTOR-LIKE PROTEIN A"/>
    <property type="match status" value="1"/>
</dbReference>
<protein>
    <submittedName>
        <fullName evidence="8">Latrophilin-3</fullName>
    </submittedName>
</protein>
<evidence type="ECO:0000256" key="1">
    <source>
        <dbReference type="ARBA" id="ARBA00004141"/>
    </source>
</evidence>
<dbReference type="Gene3D" id="1.20.1070.10">
    <property type="entry name" value="Rhodopsin 7-helix transmembrane proteins"/>
    <property type="match status" value="1"/>
</dbReference>
<name>A0A210PTW6_MIZYE</name>
<evidence type="ECO:0000256" key="4">
    <source>
        <dbReference type="ARBA" id="ARBA00023136"/>
    </source>
</evidence>
<feature type="transmembrane region" description="Helical" evidence="6">
    <location>
        <begin position="1082"/>
        <end position="1107"/>
    </location>
</feature>
<accession>A0A210PTW6</accession>
<feature type="transmembrane region" description="Helical" evidence="6">
    <location>
        <begin position="1172"/>
        <end position="1194"/>
    </location>
</feature>